<evidence type="ECO:0000256" key="1">
    <source>
        <dbReference type="SAM" id="MobiDB-lite"/>
    </source>
</evidence>
<dbReference type="Proteomes" id="UP001500037">
    <property type="component" value="Unassembled WGS sequence"/>
</dbReference>
<dbReference type="EMBL" id="BAAALF010000187">
    <property type="protein sequence ID" value="GAA1267992.1"/>
    <property type="molecule type" value="Genomic_DNA"/>
</dbReference>
<sequence>MEHLPIRAVCWKRRSTRRGTETRLVAEMFVLDRSDDAGPASRTAIYLRCYPLDVTAMECHRRALEDLARDRGLSQPVVFLDNGLRAGDELPARDALLRAVSAGLVDTLLVPGPYVFGLDDEAAGAVVDELARHGCRLVQLPSRRARARERRAREPGRLGELTPAA</sequence>
<gene>
    <name evidence="2" type="ORF">GCM10009665_65890</name>
</gene>
<evidence type="ECO:0008006" key="4">
    <source>
        <dbReference type="Google" id="ProtNLM"/>
    </source>
</evidence>
<accession>A0ABN1WVF8</accession>
<name>A0ABN1WVF8_9ACTN</name>
<protein>
    <recommendedName>
        <fullName evidence="4">Resolvase-like protein</fullName>
    </recommendedName>
</protein>
<keyword evidence="3" id="KW-1185">Reference proteome</keyword>
<reference evidence="2 3" key="1">
    <citation type="journal article" date="2019" name="Int. J. Syst. Evol. Microbiol.">
        <title>The Global Catalogue of Microorganisms (GCM) 10K type strain sequencing project: providing services to taxonomists for standard genome sequencing and annotation.</title>
        <authorList>
            <consortium name="The Broad Institute Genomics Platform"/>
            <consortium name="The Broad Institute Genome Sequencing Center for Infectious Disease"/>
            <person name="Wu L."/>
            <person name="Ma J."/>
        </authorList>
    </citation>
    <scope>NUCLEOTIDE SEQUENCE [LARGE SCALE GENOMIC DNA]</scope>
    <source>
        <strain evidence="2 3">JCM 13004</strain>
    </source>
</reference>
<evidence type="ECO:0000313" key="3">
    <source>
        <dbReference type="Proteomes" id="UP001500037"/>
    </source>
</evidence>
<evidence type="ECO:0000313" key="2">
    <source>
        <dbReference type="EMBL" id="GAA1267992.1"/>
    </source>
</evidence>
<proteinExistence type="predicted"/>
<organism evidence="2 3">
    <name type="scientific">Kitasatospora nipponensis</name>
    <dbReference type="NCBI Taxonomy" id="258049"/>
    <lineage>
        <taxon>Bacteria</taxon>
        <taxon>Bacillati</taxon>
        <taxon>Actinomycetota</taxon>
        <taxon>Actinomycetes</taxon>
        <taxon>Kitasatosporales</taxon>
        <taxon>Streptomycetaceae</taxon>
        <taxon>Kitasatospora</taxon>
    </lineage>
</organism>
<comment type="caution">
    <text evidence="2">The sequence shown here is derived from an EMBL/GenBank/DDBJ whole genome shotgun (WGS) entry which is preliminary data.</text>
</comment>
<dbReference type="RefSeq" id="WP_344445808.1">
    <property type="nucleotide sequence ID" value="NZ_BAAALF010000187.1"/>
</dbReference>
<feature type="region of interest" description="Disordered" evidence="1">
    <location>
        <begin position="146"/>
        <end position="165"/>
    </location>
</feature>